<protein>
    <recommendedName>
        <fullName evidence="6">Aspartate aminotransferase family protein</fullName>
    </recommendedName>
</protein>
<dbReference type="GO" id="GO:0030170">
    <property type="term" value="F:pyridoxal phosphate binding"/>
    <property type="evidence" value="ECO:0007669"/>
    <property type="project" value="InterPro"/>
</dbReference>
<gene>
    <name evidence="5" type="ORF">S12H4_15030</name>
</gene>
<dbReference type="FunFam" id="3.40.640.10:FF:000004">
    <property type="entry name" value="Acetylornithine aminotransferase"/>
    <property type="match status" value="1"/>
</dbReference>
<evidence type="ECO:0008006" key="6">
    <source>
        <dbReference type="Google" id="ProtNLM"/>
    </source>
</evidence>
<dbReference type="Pfam" id="PF00202">
    <property type="entry name" value="Aminotran_3"/>
    <property type="match status" value="1"/>
</dbReference>
<keyword evidence="3" id="KW-0808">Transferase</keyword>
<dbReference type="PROSITE" id="PS00600">
    <property type="entry name" value="AA_TRANSFER_CLASS_3"/>
    <property type="match status" value="1"/>
</dbReference>
<dbReference type="PANTHER" id="PTHR11986">
    <property type="entry name" value="AMINOTRANSFERASE CLASS III"/>
    <property type="match status" value="1"/>
</dbReference>
<dbReference type="Gene3D" id="3.90.1150.10">
    <property type="entry name" value="Aspartate Aminotransferase, domain 1"/>
    <property type="match status" value="1"/>
</dbReference>
<dbReference type="CDD" id="cd00610">
    <property type="entry name" value="OAT_like"/>
    <property type="match status" value="1"/>
</dbReference>
<keyword evidence="4" id="KW-0663">Pyridoxal phosphate</keyword>
<evidence type="ECO:0000313" key="5">
    <source>
        <dbReference type="EMBL" id="GAI85560.1"/>
    </source>
</evidence>
<dbReference type="InterPro" id="IPR049704">
    <property type="entry name" value="Aminotrans_3_PPA_site"/>
</dbReference>
<feature type="non-terminal residue" evidence="5">
    <location>
        <position position="415"/>
    </location>
</feature>
<dbReference type="GO" id="GO:0008483">
    <property type="term" value="F:transaminase activity"/>
    <property type="evidence" value="ECO:0007669"/>
    <property type="project" value="UniProtKB-KW"/>
</dbReference>
<comment type="caution">
    <text evidence="5">The sequence shown here is derived from an EMBL/GenBank/DDBJ whole genome shotgun (WGS) entry which is preliminary data.</text>
</comment>
<evidence type="ECO:0000256" key="1">
    <source>
        <dbReference type="ARBA" id="ARBA00001933"/>
    </source>
</evidence>
<dbReference type="InterPro" id="IPR015421">
    <property type="entry name" value="PyrdxlP-dep_Trfase_major"/>
</dbReference>
<dbReference type="SUPFAM" id="SSF53383">
    <property type="entry name" value="PLP-dependent transferases"/>
    <property type="match status" value="1"/>
</dbReference>
<dbReference type="InterPro" id="IPR005814">
    <property type="entry name" value="Aminotrans_3"/>
</dbReference>
<reference evidence="5" key="1">
    <citation type="journal article" date="2014" name="Front. Microbiol.">
        <title>High frequency of phylogenetically diverse reductive dehalogenase-homologous genes in deep subseafloor sedimentary metagenomes.</title>
        <authorList>
            <person name="Kawai M."/>
            <person name="Futagami T."/>
            <person name="Toyoda A."/>
            <person name="Takaki Y."/>
            <person name="Nishi S."/>
            <person name="Hori S."/>
            <person name="Arai W."/>
            <person name="Tsubouchi T."/>
            <person name="Morono Y."/>
            <person name="Uchiyama I."/>
            <person name="Ito T."/>
            <person name="Fujiyama A."/>
            <person name="Inagaki F."/>
            <person name="Takami H."/>
        </authorList>
    </citation>
    <scope>NUCLEOTIDE SEQUENCE</scope>
    <source>
        <strain evidence="5">Expedition CK06-06</strain>
    </source>
</reference>
<dbReference type="InterPro" id="IPR050103">
    <property type="entry name" value="Class-III_PLP-dep_AT"/>
</dbReference>
<dbReference type="InterPro" id="IPR015422">
    <property type="entry name" value="PyrdxlP-dep_Trfase_small"/>
</dbReference>
<dbReference type="Gene3D" id="3.40.640.10">
    <property type="entry name" value="Type I PLP-dependent aspartate aminotransferase-like (Major domain)"/>
    <property type="match status" value="1"/>
</dbReference>
<evidence type="ECO:0000256" key="3">
    <source>
        <dbReference type="ARBA" id="ARBA00022679"/>
    </source>
</evidence>
<accession>X1TDA3</accession>
<organism evidence="5">
    <name type="scientific">marine sediment metagenome</name>
    <dbReference type="NCBI Taxonomy" id="412755"/>
    <lineage>
        <taxon>unclassified sequences</taxon>
        <taxon>metagenomes</taxon>
        <taxon>ecological metagenomes</taxon>
    </lineage>
</organism>
<name>X1TDA3_9ZZZZ</name>
<evidence type="ECO:0000256" key="4">
    <source>
        <dbReference type="ARBA" id="ARBA00022898"/>
    </source>
</evidence>
<sequence length="415" mass="45116">LVAPVKTKYRTICTQIPVPESIKLLKKLRELEPRSIGGQPPVIWDHGEDCTISDPYGNKWLDFSSGVLVTSSGHGRPEIVKAIQEMAGRGMYHAYCFATEIRVKLIEKLTRILPAPLKRVFLLTTGSEATECCIKLARTRGLQIGGAKKNVFITFENGFHGRTMGAQLASGSPALKGWIGGEDPRFIQVPFPDGFRQKDVSFEVFERSLAEKGVDLDRVCGVMSETYQGCNARLMPKQYAQALRKWCDEHKAVLIFDEVQAGFGRTGKLFGFMHYDVVPDLAACGKGISGGMPLSAVLGTDELMDMYGPGEMTSTHSANPICAAAGLANLEVIEKEGLVENAARLETVLVEGCRRITEASKGRIGHWAATGLVGALQFTKQGITPYPDPAKVDMSEKFPGLYKDVFAAVGKGSIA</sequence>
<dbReference type="InterPro" id="IPR015424">
    <property type="entry name" value="PyrdxlP-dep_Trfase"/>
</dbReference>
<dbReference type="PANTHER" id="PTHR11986:SF79">
    <property type="entry name" value="ACETYLORNITHINE AMINOTRANSFERASE, MITOCHONDRIAL"/>
    <property type="match status" value="1"/>
</dbReference>
<dbReference type="EMBL" id="BARW01007192">
    <property type="protein sequence ID" value="GAI85560.1"/>
    <property type="molecule type" value="Genomic_DNA"/>
</dbReference>
<dbReference type="GO" id="GO:0042802">
    <property type="term" value="F:identical protein binding"/>
    <property type="evidence" value="ECO:0007669"/>
    <property type="project" value="TreeGrafter"/>
</dbReference>
<proteinExistence type="predicted"/>
<keyword evidence="2" id="KW-0032">Aminotransferase</keyword>
<evidence type="ECO:0000256" key="2">
    <source>
        <dbReference type="ARBA" id="ARBA00022576"/>
    </source>
</evidence>
<dbReference type="AlphaFoldDB" id="X1TDA3"/>
<comment type="cofactor">
    <cofactor evidence="1">
        <name>pyridoxal 5'-phosphate</name>
        <dbReference type="ChEBI" id="CHEBI:597326"/>
    </cofactor>
</comment>
<feature type="non-terminal residue" evidence="5">
    <location>
        <position position="1"/>
    </location>
</feature>
<dbReference type="PIRSF" id="PIRSF000521">
    <property type="entry name" value="Transaminase_4ab_Lys_Orn"/>
    <property type="match status" value="1"/>
</dbReference>